<evidence type="ECO:0000256" key="6">
    <source>
        <dbReference type="SAM" id="MobiDB-lite"/>
    </source>
</evidence>
<dbReference type="GO" id="GO:0046557">
    <property type="term" value="F:glucan endo-1,6-beta-glucosidase activity"/>
    <property type="evidence" value="ECO:0007669"/>
    <property type="project" value="TreeGrafter"/>
</dbReference>
<keyword evidence="4" id="KW-0961">Cell wall biogenesis/degradation</keyword>
<dbReference type="GO" id="GO:0009251">
    <property type="term" value="P:glucan catabolic process"/>
    <property type="evidence" value="ECO:0007669"/>
    <property type="project" value="TreeGrafter"/>
</dbReference>
<dbReference type="InterPro" id="IPR001547">
    <property type="entry name" value="Glyco_hydro_5"/>
</dbReference>
<evidence type="ECO:0000256" key="1">
    <source>
        <dbReference type="ARBA" id="ARBA00005641"/>
    </source>
</evidence>
<dbReference type="InterPro" id="IPR017853">
    <property type="entry name" value="GH"/>
</dbReference>
<feature type="domain" description="Glycoside hydrolase family 5" evidence="7">
    <location>
        <begin position="131"/>
        <end position="400"/>
    </location>
</feature>
<protein>
    <submittedName>
        <fullName evidence="8">Glycoside hydrolase family 5 protein</fullName>
    </submittedName>
</protein>
<comment type="similarity">
    <text evidence="1 5">Belongs to the glycosyl hydrolase 5 (cellulase A) family.</text>
</comment>
<dbReference type="GO" id="GO:0005737">
    <property type="term" value="C:cytoplasm"/>
    <property type="evidence" value="ECO:0007669"/>
    <property type="project" value="UniProtKB-ARBA"/>
</dbReference>
<evidence type="ECO:0000256" key="3">
    <source>
        <dbReference type="ARBA" id="ARBA00023295"/>
    </source>
</evidence>
<feature type="compositionally biased region" description="Polar residues" evidence="6">
    <location>
        <begin position="41"/>
        <end position="65"/>
    </location>
</feature>
<evidence type="ECO:0000313" key="8">
    <source>
        <dbReference type="EMBL" id="KAF1996539.1"/>
    </source>
</evidence>
<accession>A0A6A5W6Y9</accession>
<dbReference type="OrthoDB" id="1887033at2759"/>
<dbReference type="GO" id="GO:0005576">
    <property type="term" value="C:extracellular region"/>
    <property type="evidence" value="ECO:0007669"/>
    <property type="project" value="TreeGrafter"/>
</dbReference>
<keyword evidence="3 5" id="KW-0326">Glycosidase</keyword>
<organism evidence="8 9">
    <name type="scientific">Amniculicola lignicola CBS 123094</name>
    <dbReference type="NCBI Taxonomy" id="1392246"/>
    <lineage>
        <taxon>Eukaryota</taxon>
        <taxon>Fungi</taxon>
        <taxon>Dikarya</taxon>
        <taxon>Ascomycota</taxon>
        <taxon>Pezizomycotina</taxon>
        <taxon>Dothideomycetes</taxon>
        <taxon>Pleosporomycetidae</taxon>
        <taxon>Pleosporales</taxon>
        <taxon>Amniculicolaceae</taxon>
        <taxon>Amniculicola</taxon>
    </lineage>
</organism>
<dbReference type="Proteomes" id="UP000799779">
    <property type="component" value="Unassembled WGS sequence"/>
</dbReference>
<dbReference type="Gene3D" id="3.20.20.80">
    <property type="entry name" value="Glycosidases"/>
    <property type="match status" value="1"/>
</dbReference>
<dbReference type="PANTHER" id="PTHR31297">
    <property type="entry name" value="GLUCAN ENDO-1,6-BETA-GLUCOSIDASE B"/>
    <property type="match status" value="1"/>
</dbReference>
<keyword evidence="2 5" id="KW-0378">Hydrolase</keyword>
<dbReference type="GO" id="GO:0071555">
    <property type="term" value="P:cell wall organization"/>
    <property type="evidence" value="ECO:0007669"/>
    <property type="project" value="UniProtKB-KW"/>
</dbReference>
<dbReference type="InterPro" id="IPR050386">
    <property type="entry name" value="Glycosyl_hydrolase_5"/>
</dbReference>
<evidence type="ECO:0000259" key="7">
    <source>
        <dbReference type="Pfam" id="PF00150"/>
    </source>
</evidence>
<keyword evidence="9" id="KW-1185">Reference proteome</keyword>
<dbReference type="AlphaFoldDB" id="A0A6A5W6Y9"/>
<dbReference type="FunFam" id="3.20.20.80:FF:000100">
    <property type="entry name" value="Glycoside hydrolase superfamily"/>
    <property type="match status" value="1"/>
</dbReference>
<dbReference type="EMBL" id="ML977624">
    <property type="protein sequence ID" value="KAF1996539.1"/>
    <property type="molecule type" value="Genomic_DNA"/>
</dbReference>
<reference evidence="8" key="1">
    <citation type="journal article" date="2020" name="Stud. Mycol.">
        <title>101 Dothideomycetes genomes: a test case for predicting lifestyles and emergence of pathogens.</title>
        <authorList>
            <person name="Haridas S."/>
            <person name="Albert R."/>
            <person name="Binder M."/>
            <person name="Bloem J."/>
            <person name="Labutti K."/>
            <person name="Salamov A."/>
            <person name="Andreopoulos B."/>
            <person name="Baker S."/>
            <person name="Barry K."/>
            <person name="Bills G."/>
            <person name="Bluhm B."/>
            <person name="Cannon C."/>
            <person name="Castanera R."/>
            <person name="Culley D."/>
            <person name="Daum C."/>
            <person name="Ezra D."/>
            <person name="Gonzalez J."/>
            <person name="Henrissat B."/>
            <person name="Kuo A."/>
            <person name="Liang C."/>
            <person name="Lipzen A."/>
            <person name="Lutzoni F."/>
            <person name="Magnuson J."/>
            <person name="Mondo S."/>
            <person name="Nolan M."/>
            <person name="Ohm R."/>
            <person name="Pangilinan J."/>
            <person name="Park H.-J."/>
            <person name="Ramirez L."/>
            <person name="Alfaro M."/>
            <person name="Sun H."/>
            <person name="Tritt A."/>
            <person name="Yoshinaga Y."/>
            <person name="Zwiers L.-H."/>
            <person name="Turgeon B."/>
            <person name="Goodwin S."/>
            <person name="Spatafora J."/>
            <person name="Crous P."/>
            <person name="Grigoriev I."/>
        </authorList>
    </citation>
    <scope>NUCLEOTIDE SEQUENCE</scope>
    <source>
        <strain evidence="8">CBS 123094</strain>
    </source>
</reference>
<evidence type="ECO:0000256" key="5">
    <source>
        <dbReference type="RuleBase" id="RU361153"/>
    </source>
</evidence>
<sequence>MKGFLKKAKAEYHGFVGDTERASQQPDCKSDRPPPLPTHPNVLQHQRQSEYPTQSKYQHQPQSLPGMSLDSPNLIKDPTPEDILRYRYHHGTNLGSIYVLERWLHPSLFHDDTQGSSELEAVKGWVEKIGMEATKRKFEEHWRNAVTDADIEWLRDRAKCTTIRLPVGYFSLSHPSLTENTPFSPYHHIYAAAWSSIRTLISRLRAHSIGTLLDLHALPGGANKADHSGTNTGVARLWTSSPNRDLGVRCCQFLAQEVKGGLAGVVGIQVANEADWESEGMWEWYDDCIAAISEVDASIPVVISDGWNLGQAIEYSLKKNVAYPDRPTCPIIIDTHHYWTFSDADKQKSPEEIIQDVDTKLHELDSKEGDVITRGAVQVLIGEYSSVMSEETWSKAASRSRSQLTQTFAHRQTHLHTTRTAGSFFWTLNMDWPPGGSWGFRDQTDCGNIVPPHYSSIPDHEIGTLLQRAQHRRDERMYKAVTEHVQYWTHLTPNSGAEHWRYEFGWKVGFGDAYIFFEGRGRQAVRPGNRIGALELWVLKRIRECGFRGRFVWEFEQGVRRGVGDFGAVVGWF</sequence>
<dbReference type="GO" id="GO:0009986">
    <property type="term" value="C:cell surface"/>
    <property type="evidence" value="ECO:0007669"/>
    <property type="project" value="TreeGrafter"/>
</dbReference>
<dbReference type="Pfam" id="PF00150">
    <property type="entry name" value="Cellulase"/>
    <property type="match status" value="1"/>
</dbReference>
<evidence type="ECO:0000256" key="2">
    <source>
        <dbReference type="ARBA" id="ARBA00022801"/>
    </source>
</evidence>
<dbReference type="PANTHER" id="PTHR31297:SF43">
    <property type="entry name" value="GLUCAN 1,3-BETA-GLUCOSIDASE 3"/>
    <property type="match status" value="1"/>
</dbReference>
<dbReference type="SUPFAM" id="SSF51445">
    <property type="entry name" value="(Trans)glycosidases"/>
    <property type="match status" value="1"/>
</dbReference>
<evidence type="ECO:0000256" key="4">
    <source>
        <dbReference type="ARBA" id="ARBA00023316"/>
    </source>
</evidence>
<feature type="region of interest" description="Disordered" evidence="6">
    <location>
        <begin position="13"/>
        <end position="76"/>
    </location>
</feature>
<gene>
    <name evidence="8" type="ORF">P154DRAFT_579792</name>
</gene>
<name>A0A6A5W6Y9_9PLEO</name>
<evidence type="ECO:0000313" key="9">
    <source>
        <dbReference type="Proteomes" id="UP000799779"/>
    </source>
</evidence>
<proteinExistence type="inferred from homology"/>